<keyword evidence="2" id="KW-1185">Reference proteome</keyword>
<dbReference type="EMBL" id="JBDXSU010000008">
    <property type="protein sequence ID" value="MFB5191012.1"/>
    <property type="molecule type" value="Genomic_DNA"/>
</dbReference>
<evidence type="ECO:0000313" key="2">
    <source>
        <dbReference type="Proteomes" id="UP001579974"/>
    </source>
</evidence>
<accession>A0ABV5AH67</accession>
<protein>
    <submittedName>
        <fullName evidence="1">Uncharacterized protein</fullName>
    </submittedName>
</protein>
<sequence length="57" mass="6232">MVDAVALIVDAFASFVADAPSVVFAHPTKPTRQTMNMPIPVTDFRTNTRFNPVPDTI</sequence>
<proteinExistence type="predicted"/>
<dbReference type="RefSeq" id="WP_275474569.1">
    <property type="nucleotide sequence ID" value="NZ_CP162940.1"/>
</dbReference>
<gene>
    <name evidence="1" type="ORF">KKP3000_004508</name>
</gene>
<comment type="caution">
    <text evidence="1">The sequence shown here is derived from an EMBL/GenBank/DDBJ whole genome shotgun (WGS) entry which is preliminary data.</text>
</comment>
<organism evidence="1 2">
    <name type="scientific">Alicyclobacillus fastidiosus</name>
    <dbReference type="NCBI Taxonomy" id="392011"/>
    <lineage>
        <taxon>Bacteria</taxon>
        <taxon>Bacillati</taxon>
        <taxon>Bacillota</taxon>
        <taxon>Bacilli</taxon>
        <taxon>Bacillales</taxon>
        <taxon>Alicyclobacillaceae</taxon>
        <taxon>Alicyclobacillus</taxon>
    </lineage>
</organism>
<dbReference type="Proteomes" id="UP001579974">
    <property type="component" value="Unassembled WGS sequence"/>
</dbReference>
<name>A0ABV5AH67_9BACL</name>
<evidence type="ECO:0000313" key="1">
    <source>
        <dbReference type="EMBL" id="MFB5191012.1"/>
    </source>
</evidence>
<reference evidence="1 2" key="1">
    <citation type="journal article" date="2024" name="Int. J. Mol. Sci.">
        <title>Exploration of Alicyclobacillus spp. Genome in Search of Antibiotic Resistance.</title>
        <authorList>
            <person name="Bucka-Kolendo J."/>
            <person name="Kiousi D.E."/>
            <person name="Dekowska A."/>
            <person name="Mikolajczuk-Szczyrba A."/>
            <person name="Karadedos D.M."/>
            <person name="Michael P."/>
            <person name="Galanis A."/>
            <person name="Sokolowska B."/>
        </authorList>
    </citation>
    <scope>NUCLEOTIDE SEQUENCE [LARGE SCALE GENOMIC DNA]</scope>
    <source>
        <strain evidence="1 2">KKP 3000</strain>
    </source>
</reference>